<evidence type="ECO:0008006" key="3">
    <source>
        <dbReference type="Google" id="ProtNLM"/>
    </source>
</evidence>
<proteinExistence type="predicted"/>
<name>A0A916NGL3_9FLAO</name>
<accession>A0A916NGL3</accession>
<sequence length="312" mass="35996">MKFNAYFGIVILVLLVSCASLPEVVEGVEIAQYHKVNVGWGPEDFELDQSNAVDYPRLLVACDERREGKMQGEIWEVDLTDFQSRKLEVVFKDSTNFHPHGVSAYQDYLFVISHNDKQEEFYRFRIEGDRLYEDTVFTEGIIGHGNDIFAVGEQEFYYSDFKFFGGSVVRYFEGEWEKVIRHMKYPNGVYILGDALYVTTTLQNKVFAYDHEVETKEKIAKVKGGDNLSYDGTYLYTTSHPRFGKFIKHYKDADKISPSVVYRIGINGNEVIYSNSGEEISAASVAWRYEDYLIIGQVFDDFLWVGKIESDN</sequence>
<dbReference type="PANTHER" id="PTHR11799">
    <property type="entry name" value="PARAOXONASE"/>
    <property type="match status" value="1"/>
</dbReference>
<dbReference type="EMBL" id="OU015584">
    <property type="protein sequence ID" value="CAG5079978.1"/>
    <property type="molecule type" value="Genomic_DNA"/>
</dbReference>
<dbReference type="InterPro" id="IPR011042">
    <property type="entry name" value="6-blade_b-propeller_TolB-like"/>
</dbReference>
<dbReference type="Proteomes" id="UP000683507">
    <property type="component" value="Chromosome"/>
</dbReference>
<evidence type="ECO:0000313" key="1">
    <source>
        <dbReference type="EMBL" id="CAG5079978.1"/>
    </source>
</evidence>
<dbReference type="PROSITE" id="PS51257">
    <property type="entry name" value="PROKAR_LIPOPROTEIN"/>
    <property type="match status" value="1"/>
</dbReference>
<evidence type="ECO:0000313" key="2">
    <source>
        <dbReference type="Proteomes" id="UP000683507"/>
    </source>
</evidence>
<protein>
    <recommendedName>
        <fullName evidence="3">Lipoprotein</fullName>
    </recommendedName>
</protein>
<dbReference type="KEGG" id="ptan:CRYO30217_01139"/>
<dbReference type="InterPro" id="IPR051288">
    <property type="entry name" value="Serum_paraoxonase/arylesterase"/>
</dbReference>
<dbReference type="SUPFAM" id="SSF63829">
    <property type="entry name" value="Calcium-dependent phosphotriesterase"/>
    <property type="match status" value="1"/>
</dbReference>
<gene>
    <name evidence="1" type="ORF">CRYO30217_01139</name>
</gene>
<dbReference type="PANTHER" id="PTHR11799:SF12">
    <property type="entry name" value="PARAOXONASE-RELATED"/>
    <property type="match status" value="1"/>
</dbReference>
<keyword evidence="2" id="KW-1185">Reference proteome</keyword>
<dbReference type="AlphaFoldDB" id="A0A916NGL3"/>
<organism evidence="1 2">
    <name type="scientific">Parvicella tangerina</name>
    <dbReference type="NCBI Taxonomy" id="2829795"/>
    <lineage>
        <taxon>Bacteria</taxon>
        <taxon>Pseudomonadati</taxon>
        <taxon>Bacteroidota</taxon>
        <taxon>Flavobacteriia</taxon>
        <taxon>Flavobacteriales</taxon>
        <taxon>Parvicellaceae</taxon>
        <taxon>Parvicella</taxon>
    </lineage>
</organism>
<dbReference type="Gene3D" id="2.120.10.30">
    <property type="entry name" value="TolB, C-terminal domain"/>
    <property type="match status" value="1"/>
</dbReference>
<reference evidence="1" key="1">
    <citation type="submission" date="2021-04" db="EMBL/GenBank/DDBJ databases">
        <authorList>
            <person name="Rodrigo-Torres L."/>
            <person name="Arahal R. D."/>
            <person name="Lucena T."/>
        </authorList>
    </citation>
    <scope>NUCLEOTIDE SEQUENCE</scope>
    <source>
        <strain evidence="1">AS29M-1</strain>
    </source>
</reference>